<accession>A0A5S6Q7E6</accession>
<dbReference type="GO" id="GO:0051018">
    <property type="term" value="F:protein kinase A binding"/>
    <property type="evidence" value="ECO:0007669"/>
    <property type="project" value="TreeGrafter"/>
</dbReference>
<dbReference type="GO" id="GO:0060828">
    <property type="term" value="P:regulation of canonical Wnt signaling pathway"/>
    <property type="evidence" value="ECO:0007669"/>
    <property type="project" value="InterPro"/>
</dbReference>
<dbReference type="GO" id="GO:0019207">
    <property type="term" value="F:kinase regulator activity"/>
    <property type="evidence" value="ECO:0007669"/>
    <property type="project" value="TreeGrafter"/>
</dbReference>
<dbReference type="PANTHER" id="PTHR12490">
    <property type="entry name" value="GSK3B-INTERACTING PROTEIN"/>
    <property type="match status" value="1"/>
</dbReference>
<dbReference type="GO" id="GO:0005737">
    <property type="term" value="C:cytoplasm"/>
    <property type="evidence" value="ECO:0007669"/>
    <property type="project" value="TreeGrafter"/>
</dbReference>
<dbReference type="InterPro" id="IPR037395">
    <property type="entry name" value="GSKIP"/>
</dbReference>
<dbReference type="Gene3D" id="3.30.2280.10">
    <property type="entry name" value="Hypothetical protein (hspc210)"/>
    <property type="match status" value="1"/>
</dbReference>
<feature type="region of interest" description="Disordered" evidence="2">
    <location>
        <begin position="459"/>
        <end position="500"/>
    </location>
</feature>
<evidence type="ECO:0000313" key="4">
    <source>
        <dbReference type="Proteomes" id="UP000046395"/>
    </source>
</evidence>
<feature type="region of interest" description="Disordered" evidence="2">
    <location>
        <begin position="177"/>
        <end position="200"/>
    </location>
</feature>
<dbReference type="AlphaFoldDB" id="A0A5S6Q7E6"/>
<dbReference type="SUPFAM" id="SSF103107">
    <property type="entry name" value="Hypothetical protein c14orf129, hspc210"/>
    <property type="match status" value="1"/>
</dbReference>
<name>A0A5S6Q7E6_TRIMR</name>
<dbReference type="STRING" id="70415.A0A5S6Q7E6"/>
<dbReference type="Pfam" id="PF05303">
    <property type="entry name" value="GSKIP_dom"/>
    <property type="match status" value="1"/>
</dbReference>
<proteinExistence type="inferred from homology"/>
<dbReference type="InterPro" id="IPR023231">
    <property type="entry name" value="GSKIP_dom_sf"/>
</dbReference>
<reference evidence="5" key="1">
    <citation type="submission" date="2019-12" db="UniProtKB">
        <authorList>
            <consortium name="WormBaseParasite"/>
        </authorList>
    </citation>
    <scope>IDENTIFICATION</scope>
</reference>
<protein>
    <submittedName>
        <fullName evidence="5">DUF727 domain-containing protein</fullName>
    </submittedName>
</protein>
<evidence type="ECO:0000256" key="1">
    <source>
        <dbReference type="ARBA" id="ARBA00009571"/>
    </source>
</evidence>
<feature type="compositionally biased region" description="Polar residues" evidence="2">
    <location>
        <begin position="315"/>
        <end position="341"/>
    </location>
</feature>
<dbReference type="WBParaSite" id="TMUE_1000003045.1">
    <property type="protein sequence ID" value="TMUE_1000003045.1"/>
    <property type="gene ID" value="WBGene00294354"/>
</dbReference>
<sequence length="522" mass="57778">MDSRQLKVVETEINLAVRLHVIQLLTRLCIFGLAKGMADLPELVGLFDEASAEAVLGNVRHCRSALHTSLCSFLDTLLHLERECLECLNVLFSRRRLNAYFNLLEIHSSSTAGRVWDNCSQEARLSIGAIRTLCVQEVPRSKRPLIRVPPLPTKRDGAEKAPTNAVQLYGAVTELSSGRPRRKWRRSDGHQSPVGSSLPLTDANRFADALGVAPVYRQKETKRWSSALQLYRQMSNHDIAEHVGRQQHTGTSNDLQEGCVSDDGSSQDHRFVQTNFRCLSPSLRSSSVMSGMPSLDNLLTSKACSASCRDIASPQHRSPSCETNVLNRSTDASENASPGESSLNSLELEAIAAVHELHFAVRDISVSDLLPRTSELIFLNITTLEGQAYCIELTMKGWRVTSLRHDCMNGDLAHLDLHTLYFETVYSLMDTISACYRQRFTDLLALRLRQVQAVSESDNHLSSMPEGLSGSDSSIEASRCPSAPSCPVNEQESEVRNSSGQLMILDDGDYGRPITINVKRNS</sequence>
<keyword evidence="4" id="KW-1185">Reference proteome</keyword>
<feature type="compositionally biased region" description="Polar residues" evidence="2">
    <location>
        <begin position="246"/>
        <end position="255"/>
    </location>
</feature>
<comment type="similarity">
    <text evidence="1">Belongs to the GSKIP family.</text>
</comment>
<dbReference type="InterPro" id="IPR007967">
    <property type="entry name" value="GSKIP_dom"/>
</dbReference>
<dbReference type="FunFam" id="3.30.2280.10:FF:000004">
    <property type="entry name" value="Protein CBG05668"/>
    <property type="match status" value="1"/>
</dbReference>
<dbReference type="Proteomes" id="UP000046395">
    <property type="component" value="Unassembled WGS sequence"/>
</dbReference>
<evidence type="ECO:0000313" key="5">
    <source>
        <dbReference type="WBParaSite" id="TMUE_1000003045.1"/>
    </source>
</evidence>
<dbReference type="PANTHER" id="PTHR12490:SF4">
    <property type="entry name" value="GSK3B-INTERACTING PROTEIN"/>
    <property type="match status" value="1"/>
</dbReference>
<evidence type="ECO:0000259" key="3">
    <source>
        <dbReference type="Pfam" id="PF05303"/>
    </source>
</evidence>
<feature type="region of interest" description="Disordered" evidence="2">
    <location>
        <begin position="245"/>
        <end position="266"/>
    </location>
</feature>
<evidence type="ECO:0000256" key="2">
    <source>
        <dbReference type="SAM" id="MobiDB-lite"/>
    </source>
</evidence>
<organism evidence="4 5">
    <name type="scientific">Trichuris muris</name>
    <name type="common">Mouse whipworm</name>
    <dbReference type="NCBI Taxonomy" id="70415"/>
    <lineage>
        <taxon>Eukaryota</taxon>
        <taxon>Metazoa</taxon>
        <taxon>Ecdysozoa</taxon>
        <taxon>Nematoda</taxon>
        <taxon>Enoplea</taxon>
        <taxon>Dorylaimia</taxon>
        <taxon>Trichinellida</taxon>
        <taxon>Trichuridae</taxon>
        <taxon>Trichuris</taxon>
    </lineage>
</organism>
<feature type="region of interest" description="Disordered" evidence="2">
    <location>
        <begin position="312"/>
        <end position="341"/>
    </location>
</feature>
<feature type="domain" description="GSKIP" evidence="3">
    <location>
        <begin position="347"/>
        <end position="450"/>
    </location>
</feature>